<keyword evidence="3" id="KW-1185">Reference proteome</keyword>
<evidence type="ECO:0000313" key="2">
    <source>
        <dbReference type="EMBL" id="CAD6452200.1"/>
    </source>
</evidence>
<evidence type="ECO:0000313" key="3">
    <source>
        <dbReference type="Proteomes" id="UP000624404"/>
    </source>
</evidence>
<sequence>MCSNISILCPICKKVAAPPRVMECAEKSGSFVNAIPCETSDTKIFAMNPCVRCSNPERPSSPTRILTGDILRDRCWRIPEWHPTAPKDLNPSGVLPNWNSETLALKQTKEFFFEHIPRSHSLVLMNRQGLPSQRNGLPLCLVAGVKQRPARAYRRPAPVHQRPPRFTPATTSQRQRATIAWPPSAWNNRRRNNQLGPAPSTRASSLQANFAPEGTPTCLIPEGIRRQSRIQHEASLALPSLPESLRIQIPAEACAPAQPQNTKPIPSSATSIHSGYLLPGPSPQVETFSSVLLAQIPAHHDVRPILTPPPLRIPTRQQRVQERERRKTLDQIQERIRLRQERERQILESEQIREFQQREDQRSHSEATPSTIVNDVQFQSVGPVKSKRSFRLFPKLR</sequence>
<organism evidence="2 3">
    <name type="scientific">Sclerotinia trifoliorum</name>
    <dbReference type="NCBI Taxonomy" id="28548"/>
    <lineage>
        <taxon>Eukaryota</taxon>
        <taxon>Fungi</taxon>
        <taxon>Dikarya</taxon>
        <taxon>Ascomycota</taxon>
        <taxon>Pezizomycotina</taxon>
        <taxon>Leotiomycetes</taxon>
        <taxon>Helotiales</taxon>
        <taxon>Sclerotiniaceae</taxon>
        <taxon>Sclerotinia</taxon>
    </lineage>
</organism>
<dbReference type="Proteomes" id="UP000624404">
    <property type="component" value="Unassembled WGS sequence"/>
</dbReference>
<gene>
    <name evidence="2" type="ORF">SCLTRI_LOCUS9695</name>
</gene>
<feature type="region of interest" description="Disordered" evidence="1">
    <location>
        <begin position="152"/>
        <end position="203"/>
    </location>
</feature>
<feature type="region of interest" description="Disordered" evidence="1">
    <location>
        <begin position="303"/>
        <end position="327"/>
    </location>
</feature>
<proteinExistence type="predicted"/>
<feature type="region of interest" description="Disordered" evidence="1">
    <location>
        <begin position="352"/>
        <end position="372"/>
    </location>
</feature>
<dbReference type="AlphaFoldDB" id="A0A8H2W5N9"/>
<accession>A0A8H2W5N9</accession>
<dbReference type="OrthoDB" id="3554815at2759"/>
<feature type="compositionally biased region" description="Basic and acidic residues" evidence="1">
    <location>
        <begin position="352"/>
        <end position="365"/>
    </location>
</feature>
<comment type="caution">
    <text evidence="2">The sequence shown here is derived from an EMBL/GenBank/DDBJ whole genome shotgun (WGS) entry which is preliminary data.</text>
</comment>
<protein>
    <submittedName>
        <fullName evidence="2">D430f1e0-7a18-4f22-9182-24670dbc40d6</fullName>
    </submittedName>
</protein>
<evidence type="ECO:0000256" key="1">
    <source>
        <dbReference type="SAM" id="MobiDB-lite"/>
    </source>
</evidence>
<reference evidence="2" key="1">
    <citation type="submission" date="2020-10" db="EMBL/GenBank/DDBJ databases">
        <authorList>
            <person name="Kusch S."/>
        </authorList>
    </citation>
    <scope>NUCLEOTIDE SEQUENCE</scope>
    <source>
        <strain evidence="2">SwB9</strain>
    </source>
</reference>
<name>A0A8H2W5N9_9HELO</name>
<dbReference type="EMBL" id="CAJHIA010000036">
    <property type="protein sequence ID" value="CAD6452200.1"/>
    <property type="molecule type" value="Genomic_DNA"/>
</dbReference>